<proteinExistence type="predicted"/>
<feature type="compositionally biased region" description="Polar residues" evidence="1">
    <location>
        <begin position="609"/>
        <end position="618"/>
    </location>
</feature>
<keyword evidence="3" id="KW-1185">Reference proteome</keyword>
<feature type="region of interest" description="Disordered" evidence="1">
    <location>
        <begin position="858"/>
        <end position="903"/>
    </location>
</feature>
<feature type="compositionally biased region" description="Basic residues" evidence="1">
    <location>
        <begin position="275"/>
        <end position="287"/>
    </location>
</feature>
<feature type="region of interest" description="Disordered" evidence="1">
    <location>
        <begin position="203"/>
        <end position="240"/>
    </location>
</feature>
<organism evidence="2 3">
    <name type="scientific">Orchesella dallaii</name>
    <dbReference type="NCBI Taxonomy" id="48710"/>
    <lineage>
        <taxon>Eukaryota</taxon>
        <taxon>Metazoa</taxon>
        <taxon>Ecdysozoa</taxon>
        <taxon>Arthropoda</taxon>
        <taxon>Hexapoda</taxon>
        <taxon>Collembola</taxon>
        <taxon>Entomobryomorpha</taxon>
        <taxon>Entomobryoidea</taxon>
        <taxon>Orchesellidae</taxon>
        <taxon>Orchesellinae</taxon>
        <taxon>Orchesella</taxon>
    </lineage>
</organism>
<feature type="region of interest" description="Disordered" evidence="1">
    <location>
        <begin position="1238"/>
        <end position="1283"/>
    </location>
</feature>
<protein>
    <submittedName>
        <fullName evidence="2">Uncharacterized protein</fullName>
    </submittedName>
</protein>
<feature type="region of interest" description="Disordered" evidence="1">
    <location>
        <begin position="727"/>
        <end position="809"/>
    </location>
</feature>
<dbReference type="EMBL" id="CAXLJM020000046">
    <property type="protein sequence ID" value="CAL8111583.1"/>
    <property type="molecule type" value="Genomic_DNA"/>
</dbReference>
<reference evidence="2 3" key="1">
    <citation type="submission" date="2024-08" db="EMBL/GenBank/DDBJ databases">
        <authorList>
            <person name="Cucini C."/>
            <person name="Frati F."/>
        </authorList>
    </citation>
    <scope>NUCLEOTIDE SEQUENCE [LARGE SCALE GENOMIC DNA]</scope>
</reference>
<feature type="compositionally biased region" description="Polar residues" evidence="1">
    <location>
        <begin position="518"/>
        <end position="532"/>
    </location>
</feature>
<evidence type="ECO:0000313" key="3">
    <source>
        <dbReference type="Proteomes" id="UP001642540"/>
    </source>
</evidence>
<feature type="compositionally biased region" description="Polar residues" evidence="1">
    <location>
        <begin position="300"/>
        <end position="314"/>
    </location>
</feature>
<feature type="region of interest" description="Disordered" evidence="1">
    <location>
        <begin position="1065"/>
        <end position="1090"/>
    </location>
</feature>
<feature type="compositionally biased region" description="Polar residues" evidence="1">
    <location>
        <begin position="876"/>
        <end position="896"/>
    </location>
</feature>
<feature type="compositionally biased region" description="Basic and acidic residues" evidence="1">
    <location>
        <begin position="439"/>
        <end position="450"/>
    </location>
</feature>
<accession>A0ABP1QV86</accession>
<comment type="caution">
    <text evidence="2">The sequence shown here is derived from an EMBL/GenBank/DDBJ whole genome shotgun (WGS) entry which is preliminary data.</text>
</comment>
<evidence type="ECO:0000256" key="1">
    <source>
        <dbReference type="SAM" id="MobiDB-lite"/>
    </source>
</evidence>
<sequence>MPGVYLEYIKAGKFVVPVELTFQTEQVQVQDDIRGLVTTSKWIEKHNWKEIKAMLKPAVEACLKYNETPLENIPKSHHISYGENVSLGYLIVANKLSTPFLSVLDTKKNCWTDDEDDDDELLGIDKETSMEDHGGEYTEFMPTKTAIRVCVVRKSVVSIDDARRIRKELGVRSEEIRNYFPSTSHLPNEPGPSSLALNQYSENNAQDNQPSNRPGNVGNDRSSDSETENIPRTFGDPDEIRDAARIYTHVINRDIDSGEDPDDDLSLPDIEPNPPKKKKGPRSRKKSTSFSPSKSKRLTHSNILSVSQEGQANFSEEDTSYKRTKRPKRKRTVAVVEPMRTLPNGQLSFEQSIGALGSEKRRKARPGTSHGLDKTHSGGGRSKQPPAIDIIAPDDDRLTITNPPEPIPVATPSTSNPSPLKEQSKEPEKRKKKKKKRVNRDADDPHRWERLTPSPLFDDDDQRESSEGGHITTDIESDLEMPTLVKMVDSDEEAQVTEKSTEVAENEAKEDETPALVRQTNTNSSLDMTQVKTKAALKRMPSAEPTFPAKPSTSSTPNNTSRKESDEVSKSTSHPENLAQLRRGSSLKKEEVKSRRNSSPEIKIRNPTGLGSSQHKVISKSCATTTTVLPSPPIRSQNPIVDMMGIAKQCIMNRTSSPEQFNKALKRSGSPQQADKIKKRSGSPDASAKTKKTVVPSEPPKKPIARPDVSLIAKKITGSLESRDKVKTPIGTENAGKIGTPTETEIDDKIKKSSATENPDRNKKSIGADSDKQIVKTPENHTKMKKPVTLPNIHNKIKKTPLPAENQARNDNAIIVPAGSHDKNVKAIMPADNPGKVSKSAGSPEVLDVVKNSAKSSPLLLKGKTPDRTGKVKKTVSATASDTVTKPSDIPQQSKSITKKKKKKKKLKKITTVALRNSSTLALVDAQQQEKPKMGDAQTQTDDLLIVPQIAKRAFSPMAIGNKILKMSKSCDASSEEELFESPSPRSRTPVSALEISRLSTSTPIHHPALGSPDRDFVDDDGLFSFESPTIPVLSTSQTTSSLTEDASLIRNTSSSVECPSTEEIFKSTDSPQPGCSHWGSTPTRPMSPPRITLMPPPASRPPRTPRKNIFNERADNDNLTACSQELLGSTMYDMEDIDDTMPIGSEASNVTQPVGQFFNLMNQPHVFQAGIGLIEKLTSSSVPANLIEKKLGLGENQQNEIDHSKALVPVGSNTRKRDLSPDICELVPDKRLKQVVASARRSRKDSFEDTESLKNAGADPEDSPQTVALRQGNDDDDEASDVEKSGEDVLLDYINKSRANATNMYEPRGDEFDLSQRSICLLNVVPHYDVKSRLYKIHSKAVRETEVPQLCEHFRAIVPDLIGIFQGKVKSVRHLIFLRGFEGRKDLRSLMVALPFTTSQGETIVHLIRDTINGQKSAPSRTDYLDYINCVLVPEALIRIYARISQIPFENADTEMRHGAVYDGELSDTIALPARE</sequence>
<feature type="compositionally biased region" description="Acidic residues" evidence="1">
    <location>
        <begin position="257"/>
        <end position="266"/>
    </location>
</feature>
<dbReference type="Proteomes" id="UP001642540">
    <property type="component" value="Unassembled WGS sequence"/>
</dbReference>
<feature type="region of interest" description="Disordered" evidence="1">
    <location>
        <begin position="252"/>
        <end position="618"/>
    </location>
</feature>
<name>A0ABP1QV86_9HEXA</name>
<feature type="compositionally biased region" description="Polar residues" evidence="1">
    <location>
        <begin position="203"/>
        <end position="214"/>
    </location>
</feature>
<gene>
    <name evidence="2" type="ORF">ODALV1_LOCUS15172</name>
</gene>
<feature type="compositionally biased region" description="Basic and acidic residues" evidence="1">
    <location>
        <begin position="769"/>
        <end position="782"/>
    </location>
</feature>
<evidence type="ECO:0000313" key="2">
    <source>
        <dbReference type="EMBL" id="CAL8111583.1"/>
    </source>
</evidence>
<feature type="compositionally biased region" description="Basic residues" evidence="1">
    <location>
        <begin position="322"/>
        <end position="332"/>
    </location>
</feature>
<feature type="compositionally biased region" description="Polar residues" evidence="1">
    <location>
        <begin position="1068"/>
        <end position="1085"/>
    </location>
</feature>
<feature type="region of interest" description="Disordered" evidence="1">
    <location>
        <begin position="654"/>
        <end position="708"/>
    </location>
</feature>
<feature type="compositionally biased region" description="Low complexity" evidence="1">
    <location>
        <begin position="551"/>
        <end position="560"/>
    </location>
</feature>